<keyword evidence="1" id="KW-0378">Hydrolase</keyword>
<feature type="non-terminal residue" evidence="4">
    <location>
        <position position="281"/>
    </location>
</feature>
<dbReference type="PANTHER" id="PTHR12304">
    <property type="entry name" value="INOSINE-URIDINE PREFERRING NUCLEOSIDE HYDROLASE"/>
    <property type="match status" value="1"/>
</dbReference>
<evidence type="ECO:0000256" key="1">
    <source>
        <dbReference type="ARBA" id="ARBA00022801"/>
    </source>
</evidence>
<dbReference type="SUPFAM" id="SSF53590">
    <property type="entry name" value="Nucleoside hydrolase"/>
    <property type="match status" value="1"/>
</dbReference>
<dbReference type="EMBL" id="UINC01070341">
    <property type="protein sequence ID" value="SVC04414.1"/>
    <property type="molecule type" value="Genomic_DNA"/>
</dbReference>
<feature type="domain" description="Inosine/uridine-preferring nucleoside hydrolase" evidence="3">
    <location>
        <begin position="4"/>
        <end position="278"/>
    </location>
</feature>
<keyword evidence="2" id="KW-0326">Glycosidase</keyword>
<dbReference type="GO" id="GO:0008477">
    <property type="term" value="F:purine nucleosidase activity"/>
    <property type="evidence" value="ECO:0007669"/>
    <property type="project" value="TreeGrafter"/>
</dbReference>
<dbReference type="GO" id="GO:0005829">
    <property type="term" value="C:cytosol"/>
    <property type="evidence" value="ECO:0007669"/>
    <property type="project" value="TreeGrafter"/>
</dbReference>
<accession>A0A382IX21</accession>
<gene>
    <name evidence="4" type="ORF">METZ01_LOCUS257268</name>
</gene>
<evidence type="ECO:0000259" key="3">
    <source>
        <dbReference type="Pfam" id="PF01156"/>
    </source>
</evidence>
<dbReference type="InterPro" id="IPR036452">
    <property type="entry name" value="Ribo_hydro-like"/>
</dbReference>
<dbReference type="InterPro" id="IPR001910">
    <property type="entry name" value="Inosine/uridine_hydrolase_dom"/>
</dbReference>
<protein>
    <recommendedName>
        <fullName evidence="3">Inosine/uridine-preferring nucleoside hydrolase domain-containing protein</fullName>
    </recommendedName>
</protein>
<dbReference type="Pfam" id="PF01156">
    <property type="entry name" value="IU_nuc_hydro"/>
    <property type="match status" value="1"/>
</dbReference>
<proteinExistence type="predicted"/>
<sequence length="281" mass="30351">MAAKHLDVLGITTVSGNESIDNVTSNALKIVEFGNLTDIPVIRGAEGPLFRDAVYASHVHGKSGMDGAEIPEPTTKLQEGHAVDFIIDTAMSTSDLVLLPMGPLTNIALALRKEPKLRDRIKLMSIMGGSSTSGNYTAAAEFNIYVDAEAADIVFRSEIPILMSGLNLTRQVLAKQEHIDEIREINNSTAQVVADLLTFYLGTSTRHSHDGAAMHDPCAVAAMIDPTMIEFEPMHVVVETTGTHTYGMTLCDVRPGSVKSKPANMEVAVTIDSDRFFKLLI</sequence>
<evidence type="ECO:0000313" key="4">
    <source>
        <dbReference type="EMBL" id="SVC04414.1"/>
    </source>
</evidence>
<dbReference type="GO" id="GO:0006152">
    <property type="term" value="P:purine nucleoside catabolic process"/>
    <property type="evidence" value="ECO:0007669"/>
    <property type="project" value="TreeGrafter"/>
</dbReference>
<organism evidence="4">
    <name type="scientific">marine metagenome</name>
    <dbReference type="NCBI Taxonomy" id="408172"/>
    <lineage>
        <taxon>unclassified sequences</taxon>
        <taxon>metagenomes</taxon>
        <taxon>ecological metagenomes</taxon>
    </lineage>
</organism>
<evidence type="ECO:0000256" key="2">
    <source>
        <dbReference type="ARBA" id="ARBA00023295"/>
    </source>
</evidence>
<dbReference type="AlphaFoldDB" id="A0A382IX21"/>
<reference evidence="4" key="1">
    <citation type="submission" date="2018-05" db="EMBL/GenBank/DDBJ databases">
        <authorList>
            <person name="Lanie J.A."/>
            <person name="Ng W.-L."/>
            <person name="Kazmierczak K.M."/>
            <person name="Andrzejewski T.M."/>
            <person name="Davidsen T.M."/>
            <person name="Wayne K.J."/>
            <person name="Tettelin H."/>
            <person name="Glass J.I."/>
            <person name="Rusch D."/>
            <person name="Podicherti R."/>
            <person name="Tsui H.-C.T."/>
            <person name="Winkler M.E."/>
        </authorList>
    </citation>
    <scope>NUCLEOTIDE SEQUENCE</scope>
</reference>
<dbReference type="CDD" id="cd02651">
    <property type="entry name" value="nuc_hydro_IU_UC_XIUA"/>
    <property type="match status" value="1"/>
</dbReference>
<dbReference type="InterPro" id="IPR023186">
    <property type="entry name" value="IUNH"/>
</dbReference>
<dbReference type="Gene3D" id="3.90.245.10">
    <property type="entry name" value="Ribonucleoside hydrolase-like"/>
    <property type="match status" value="1"/>
</dbReference>
<dbReference type="PANTHER" id="PTHR12304:SF4">
    <property type="entry name" value="URIDINE NUCLEOSIDASE"/>
    <property type="match status" value="1"/>
</dbReference>
<name>A0A382IX21_9ZZZZ</name>